<dbReference type="Gene3D" id="4.10.240.10">
    <property type="entry name" value="Zn(2)-C6 fungal-type DNA-binding domain"/>
    <property type="match status" value="1"/>
</dbReference>
<gene>
    <name evidence="10" type="primary">klf1_1</name>
    <name evidence="10" type="ORF">LSUB1_G008222</name>
</gene>
<evidence type="ECO:0000256" key="4">
    <source>
        <dbReference type="ARBA" id="ARBA00023015"/>
    </source>
</evidence>
<dbReference type="CDD" id="cd12148">
    <property type="entry name" value="fungal_TF_MHR"/>
    <property type="match status" value="1"/>
</dbReference>
<dbReference type="GO" id="GO:0000981">
    <property type="term" value="F:DNA-binding transcription factor activity, RNA polymerase II-specific"/>
    <property type="evidence" value="ECO:0007669"/>
    <property type="project" value="InterPro"/>
</dbReference>
<evidence type="ECO:0000259" key="9">
    <source>
        <dbReference type="PROSITE" id="PS50157"/>
    </source>
</evidence>
<feature type="region of interest" description="Disordered" evidence="8">
    <location>
        <begin position="126"/>
        <end position="244"/>
    </location>
</feature>
<dbReference type="EMBL" id="QGMJ01001071">
    <property type="protein sequence ID" value="TVY32337.1"/>
    <property type="molecule type" value="Genomic_DNA"/>
</dbReference>
<dbReference type="FunFam" id="3.30.160.60:FF:002343">
    <property type="entry name" value="Zinc finger protein 33A"/>
    <property type="match status" value="1"/>
</dbReference>
<keyword evidence="11" id="KW-1185">Reference proteome</keyword>
<dbReference type="PROSITE" id="PS00028">
    <property type="entry name" value="ZINC_FINGER_C2H2_1"/>
    <property type="match status" value="2"/>
</dbReference>
<evidence type="ECO:0000313" key="10">
    <source>
        <dbReference type="EMBL" id="TVY32337.1"/>
    </source>
</evidence>
<dbReference type="InterPro" id="IPR036864">
    <property type="entry name" value="Zn2-C6_fun-type_DNA-bd_sf"/>
</dbReference>
<evidence type="ECO:0000256" key="1">
    <source>
        <dbReference type="ARBA" id="ARBA00022723"/>
    </source>
</evidence>
<keyword evidence="5" id="KW-0804">Transcription</keyword>
<feature type="domain" description="C2H2-type" evidence="9">
    <location>
        <begin position="60"/>
        <end position="87"/>
    </location>
</feature>
<accession>A0A8H8RD66</accession>
<dbReference type="InterPro" id="IPR001138">
    <property type="entry name" value="Zn2Cys6_DnaBD"/>
</dbReference>
<evidence type="ECO:0000313" key="11">
    <source>
        <dbReference type="Proteomes" id="UP000462212"/>
    </source>
</evidence>
<feature type="compositionally biased region" description="Polar residues" evidence="8">
    <location>
        <begin position="163"/>
        <end position="183"/>
    </location>
</feature>
<dbReference type="SMART" id="SM00355">
    <property type="entry name" value="ZnF_C2H2"/>
    <property type="match status" value="2"/>
</dbReference>
<evidence type="ECO:0000256" key="7">
    <source>
        <dbReference type="PROSITE-ProRule" id="PRU00042"/>
    </source>
</evidence>
<name>A0A8H8RD66_9HELO</name>
<dbReference type="GO" id="GO:0008270">
    <property type="term" value="F:zinc ion binding"/>
    <property type="evidence" value="ECO:0007669"/>
    <property type="project" value="UniProtKB-KW"/>
</dbReference>
<evidence type="ECO:0000256" key="5">
    <source>
        <dbReference type="ARBA" id="ARBA00023163"/>
    </source>
</evidence>
<feature type="domain" description="C2H2-type" evidence="9">
    <location>
        <begin position="32"/>
        <end position="59"/>
    </location>
</feature>
<dbReference type="Pfam" id="PF04082">
    <property type="entry name" value="Fungal_trans"/>
    <property type="match status" value="1"/>
</dbReference>
<keyword evidence="1" id="KW-0479">Metal-binding</keyword>
<reference evidence="10 11" key="1">
    <citation type="submission" date="2018-05" db="EMBL/GenBank/DDBJ databases">
        <title>Genome sequencing and assembly of the regulated plant pathogen Lachnellula willkommii and related sister species for the development of diagnostic species identification markers.</title>
        <authorList>
            <person name="Giroux E."/>
            <person name="Bilodeau G."/>
        </authorList>
    </citation>
    <scope>NUCLEOTIDE SEQUENCE [LARGE SCALE GENOMIC DNA]</scope>
    <source>
        <strain evidence="10 11">CBS 197.66</strain>
    </source>
</reference>
<dbReference type="InterPro" id="IPR007219">
    <property type="entry name" value="XnlR_reg_dom"/>
</dbReference>
<proteinExistence type="predicted"/>
<protein>
    <submittedName>
        <fullName evidence="10">Zinc finger protein</fullName>
    </submittedName>
</protein>
<dbReference type="Pfam" id="PF00172">
    <property type="entry name" value="Zn_clus"/>
    <property type="match status" value="1"/>
</dbReference>
<evidence type="ECO:0000256" key="8">
    <source>
        <dbReference type="SAM" id="MobiDB-lite"/>
    </source>
</evidence>
<sequence>MSTTRVLEEADYGRMFQWNANNVQDGPRSVRVSCPECHQTFSRMEHLTRHSRGHTKERFLKCTYCRKSFYRIDALRRHERIHQDPKRSVLEKGARACIQCALARRKCTGGTTCSGCGKRGLECSYPDASRSRRGTPRTPTQYEHSSSPVRVGQDTAIYEASPMTYSTSASPRDQSQGRFQSSAHDGGRDFTAAYDLSLANPPPLRDFDPRTAETRQTQRSSISQDVRLEVHNSNEPSSLPRDLARPVDLQPNSAQLQTNAFMETQSERGISDRWYESNNSSLNWLPYDWTPDFQVGLGNTFGSPDEIQSPGSGRNNQGTSLDFGRVIDPASIQHETSPGGLHHNNHALQKSGDSQGVSSPGSLCTQGAGHYYVNGGGARLPRVRKAPYSTRLVLNNDSRDLDTDFCFPNSDEYSPLDINASSLRPLPLHIYNEISKIFSLTCIASNHYSGFSGSSFPPLPLFSHFIQLYFDNFQSILPFTHPPTLDLSTSHWLLILALAAVGSHYLDVEDSRIYSAPIHEFLRRAIQTVEESGGDHKPNLLILTQAKLLNSVGTMYSGDQHAPGTAKSYHGDLVSFCNTEWNNSKPLTEEELHKTGLAVEDKWRTWYEGEICRRTGYCIWLLDCMWAFHFQTRPLLSLEDARAPIPCQEVLWGAKSALDWYQLYSCSTPSPSLSSAIQLAYIEKRVQSSTGEFSRILCIHALFHRTWEVENYFTQPLTLWDPTADRQDVQMIDRGNPVWLPDIQAYSKWRNSACDCLDILHWHANSVIGAASGMEHTTVLHLHLARVILLTPFRKIVQLARLITHEPTNSNGDEIVSLTKDIKRWATEDQYKARLAIIHAGVLFWHVRRYSVDAFYEPSSVFLATLILWAYGRFAVHTSGTNTNHNSDNTEVTRDRDEDDAGLLFPTSMQLDRPADDELVQLFVKRGLTMKANIMG</sequence>
<dbReference type="InterPro" id="IPR036236">
    <property type="entry name" value="Znf_C2H2_sf"/>
</dbReference>
<dbReference type="InterPro" id="IPR013087">
    <property type="entry name" value="Znf_C2H2_type"/>
</dbReference>
<dbReference type="SUPFAM" id="SSF57701">
    <property type="entry name" value="Zn2/Cys6 DNA-binding domain"/>
    <property type="match status" value="1"/>
</dbReference>
<feature type="compositionally biased region" description="Polar residues" evidence="8">
    <location>
        <begin position="346"/>
        <end position="361"/>
    </location>
</feature>
<keyword evidence="2 7" id="KW-0863">Zinc-finger</keyword>
<dbReference type="PANTHER" id="PTHR47660:SF7">
    <property type="entry name" value="TRANSCRIPTION FACTOR WITH C2H2 AND ZN(2)-CYS(6) DNA BINDING DOMAIN (EUROFUNG)"/>
    <property type="match status" value="1"/>
</dbReference>
<dbReference type="SMART" id="SM00066">
    <property type="entry name" value="GAL4"/>
    <property type="match status" value="1"/>
</dbReference>
<organism evidence="10 11">
    <name type="scientific">Lachnellula subtilissima</name>
    <dbReference type="NCBI Taxonomy" id="602034"/>
    <lineage>
        <taxon>Eukaryota</taxon>
        <taxon>Fungi</taxon>
        <taxon>Dikarya</taxon>
        <taxon>Ascomycota</taxon>
        <taxon>Pezizomycotina</taxon>
        <taxon>Leotiomycetes</taxon>
        <taxon>Helotiales</taxon>
        <taxon>Lachnaceae</taxon>
        <taxon>Lachnellula</taxon>
    </lineage>
</organism>
<dbReference type="OrthoDB" id="654211at2759"/>
<dbReference type="SUPFAM" id="SSF57667">
    <property type="entry name" value="beta-beta-alpha zinc fingers"/>
    <property type="match status" value="1"/>
</dbReference>
<dbReference type="AlphaFoldDB" id="A0A8H8RD66"/>
<evidence type="ECO:0000256" key="3">
    <source>
        <dbReference type="ARBA" id="ARBA00022833"/>
    </source>
</evidence>
<dbReference type="Gene3D" id="3.30.160.60">
    <property type="entry name" value="Classic Zinc Finger"/>
    <property type="match status" value="1"/>
</dbReference>
<feature type="region of interest" description="Disordered" evidence="8">
    <location>
        <begin position="331"/>
        <end position="361"/>
    </location>
</feature>
<dbReference type="PANTHER" id="PTHR47660">
    <property type="entry name" value="TRANSCRIPTION FACTOR WITH C2H2 AND ZN(2)-CYS(6) DNA BINDING DOMAIN (EUROFUNG)-RELATED-RELATED"/>
    <property type="match status" value="1"/>
</dbReference>
<keyword evidence="4" id="KW-0805">Transcription regulation</keyword>
<keyword evidence="6" id="KW-0539">Nucleus</keyword>
<dbReference type="Proteomes" id="UP000462212">
    <property type="component" value="Unassembled WGS sequence"/>
</dbReference>
<evidence type="ECO:0000256" key="2">
    <source>
        <dbReference type="ARBA" id="ARBA00022771"/>
    </source>
</evidence>
<comment type="caution">
    <text evidence="10">The sequence shown here is derived from an EMBL/GenBank/DDBJ whole genome shotgun (WGS) entry which is preliminary data.</text>
</comment>
<dbReference type="CDD" id="cd00067">
    <property type="entry name" value="GAL4"/>
    <property type="match status" value="1"/>
</dbReference>
<evidence type="ECO:0000256" key="6">
    <source>
        <dbReference type="ARBA" id="ARBA00023242"/>
    </source>
</evidence>
<dbReference type="PROSITE" id="PS50157">
    <property type="entry name" value="ZINC_FINGER_C2H2_2"/>
    <property type="match status" value="2"/>
</dbReference>
<feature type="non-terminal residue" evidence="10">
    <location>
        <position position="936"/>
    </location>
</feature>
<dbReference type="GO" id="GO:0006351">
    <property type="term" value="P:DNA-templated transcription"/>
    <property type="evidence" value="ECO:0007669"/>
    <property type="project" value="InterPro"/>
</dbReference>
<dbReference type="GO" id="GO:0003677">
    <property type="term" value="F:DNA binding"/>
    <property type="evidence" value="ECO:0007669"/>
    <property type="project" value="InterPro"/>
</dbReference>
<keyword evidence="3" id="KW-0862">Zinc</keyword>
<feature type="compositionally biased region" description="Polar residues" evidence="8">
    <location>
        <begin position="214"/>
        <end position="224"/>
    </location>
</feature>
<dbReference type="Pfam" id="PF00096">
    <property type="entry name" value="zf-C2H2"/>
    <property type="match status" value="2"/>
</dbReference>